<dbReference type="InterPro" id="IPR006620">
    <property type="entry name" value="Pro_4_hyd_alph"/>
</dbReference>
<sequence>MLDPTVVARADEYAAQFKQRDPFRHIVIENFFAPESADSLLAQFPDFERGNARSENGTLGNKSTIEKIRELGGAYAALDDLIKSDAFLKTISRITGIPNLLYDPWYFGGGTHESRNGQDLDAHVDFNRHPIEPWHRRLNLIVYFNHEWELDWGGTLQLHSDPRSPDNRTIDVLPLFNRAVIFETTEWSWHGFPPIQLPADRTDLTRRSIALYFYSVERPADELAPTHSTIYVDRPLPERFRPGYTLSGDDVQELRILLARRDQHNQRLYRDITALTEQIETANGPVLQNVMQYARRLVRRLTR</sequence>
<dbReference type="SMART" id="SM00702">
    <property type="entry name" value="P4Hc"/>
    <property type="match status" value="1"/>
</dbReference>
<organism evidence="5 6">
    <name type="scientific">Tahibacter soli</name>
    <dbReference type="NCBI Taxonomy" id="2983605"/>
    <lineage>
        <taxon>Bacteria</taxon>
        <taxon>Pseudomonadati</taxon>
        <taxon>Pseudomonadota</taxon>
        <taxon>Gammaproteobacteria</taxon>
        <taxon>Lysobacterales</taxon>
        <taxon>Rhodanobacteraceae</taxon>
        <taxon>Tahibacter</taxon>
    </lineage>
</organism>
<evidence type="ECO:0000256" key="1">
    <source>
        <dbReference type="ARBA" id="ARBA00001961"/>
    </source>
</evidence>
<proteinExistence type="predicted"/>
<gene>
    <name evidence="5" type="ORF">OD750_005720</name>
</gene>
<comment type="caution">
    <text evidence="5">The sequence shown here is derived from an EMBL/GenBank/DDBJ whole genome shotgun (WGS) entry which is preliminary data.</text>
</comment>
<keyword evidence="6" id="KW-1185">Reference proteome</keyword>
<comment type="cofactor">
    <cofactor evidence="1">
        <name>L-ascorbate</name>
        <dbReference type="ChEBI" id="CHEBI:38290"/>
    </cofactor>
</comment>
<dbReference type="PANTHER" id="PTHR12117:SF0">
    <property type="entry name" value="PROLYL 3-HYDROXYLASE OGFOD1"/>
    <property type="match status" value="1"/>
</dbReference>
<evidence type="ECO:0000256" key="3">
    <source>
        <dbReference type="ARBA" id="ARBA00023002"/>
    </source>
</evidence>
<evidence type="ECO:0000259" key="4">
    <source>
        <dbReference type="SMART" id="SM00702"/>
    </source>
</evidence>
<accession>A0A9X3YIX3</accession>
<dbReference type="Pfam" id="PF13640">
    <property type="entry name" value="2OG-FeII_Oxy_3"/>
    <property type="match status" value="1"/>
</dbReference>
<dbReference type="GO" id="GO:0005737">
    <property type="term" value="C:cytoplasm"/>
    <property type="evidence" value="ECO:0007669"/>
    <property type="project" value="TreeGrafter"/>
</dbReference>
<dbReference type="GO" id="GO:0031543">
    <property type="term" value="F:peptidyl-proline dioxygenase activity"/>
    <property type="evidence" value="ECO:0007669"/>
    <property type="project" value="TreeGrafter"/>
</dbReference>
<dbReference type="InterPro" id="IPR051842">
    <property type="entry name" value="uS12_prolyl_hydroxylase"/>
</dbReference>
<dbReference type="InterPro" id="IPR044862">
    <property type="entry name" value="Pro_4_hyd_alph_FE2OG_OXY"/>
</dbReference>
<evidence type="ECO:0000313" key="5">
    <source>
        <dbReference type="EMBL" id="MDC8012040.1"/>
    </source>
</evidence>
<dbReference type="AlphaFoldDB" id="A0A9X3YIX3"/>
<dbReference type="GO" id="GO:0005506">
    <property type="term" value="F:iron ion binding"/>
    <property type="evidence" value="ECO:0007669"/>
    <property type="project" value="InterPro"/>
</dbReference>
<protein>
    <submittedName>
        <fullName evidence="5">2OG-Fe(II) oxygenase</fullName>
    </submittedName>
</protein>
<dbReference type="GO" id="GO:0031418">
    <property type="term" value="F:L-ascorbic acid binding"/>
    <property type="evidence" value="ECO:0007669"/>
    <property type="project" value="InterPro"/>
</dbReference>
<reference evidence="5" key="1">
    <citation type="submission" date="2023-02" db="EMBL/GenBank/DDBJ databases">
        <title>Tahibacter soli sp. nov. isolated from soil.</title>
        <authorList>
            <person name="Baek J.H."/>
            <person name="Lee J.K."/>
            <person name="Choi D.G."/>
            <person name="Jeon C.O."/>
        </authorList>
    </citation>
    <scope>NUCLEOTIDE SEQUENCE</scope>
    <source>
        <strain evidence="5">BL</strain>
    </source>
</reference>
<keyword evidence="2" id="KW-0223">Dioxygenase</keyword>
<name>A0A9X3YIX3_9GAMM</name>
<dbReference type="Gene3D" id="2.60.120.620">
    <property type="entry name" value="q2cbj1_9rhob like domain"/>
    <property type="match status" value="1"/>
</dbReference>
<keyword evidence="3" id="KW-0560">Oxidoreductase</keyword>
<dbReference type="GO" id="GO:0006449">
    <property type="term" value="P:regulation of translational termination"/>
    <property type="evidence" value="ECO:0007669"/>
    <property type="project" value="TreeGrafter"/>
</dbReference>
<dbReference type="RefSeq" id="WP_263543302.1">
    <property type="nucleotide sequence ID" value="NZ_JAOVZO020000003.1"/>
</dbReference>
<feature type="domain" description="Prolyl 4-hydroxylase alpha subunit" evidence="4">
    <location>
        <begin position="23"/>
        <end position="214"/>
    </location>
</feature>
<dbReference type="SUPFAM" id="SSF51197">
    <property type="entry name" value="Clavaminate synthase-like"/>
    <property type="match status" value="1"/>
</dbReference>
<evidence type="ECO:0000256" key="2">
    <source>
        <dbReference type="ARBA" id="ARBA00022964"/>
    </source>
</evidence>
<evidence type="ECO:0000313" key="6">
    <source>
        <dbReference type="Proteomes" id="UP001139971"/>
    </source>
</evidence>
<dbReference type="PANTHER" id="PTHR12117">
    <property type="entry name" value="HISTONE ACETYLTRANSFERASE COMPLEX"/>
    <property type="match status" value="1"/>
</dbReference>
<dbReference type="EMBL" id="JAOVZO020000003">
    <property type="protein sequence ID" value="MDC8012040.1"/>
    <property type="molecule type" value="Genomic_DNA"/>
</dbReference>
<dbReference type="Proteomes" id="UP001139971">
    <property type="component" value="Unassembled WGS sequence"/>
</dbReference>